<dbReference type="GO" id="GO:0006508">
    <property type="term" value="P:proteolysis"/>
    <property type="evidence" value="ECO:0007669"/>
    <property type="project" value="InterPro"/>
</dbReference>
<dbReference type="Pfam" id="PF00656">
    <property type="entry name" value="Peptidase_C14"/>
    <property type="match status" value="1"/>
</dbReference>
<feature type="domain" description="Peptidase C14 caspase" evidence="1">
    <location>
        <begin position="6"/>
        <end position="196"/>
    </location>
</feature>
<dbReference type="eggNOG" id="COG4249">
    <property type="taxonomic scope" value="Bacteria"/>
</dbReference>
<name>F2IEA4_FLUTR</name>
<dbReference type="InterPro" id="IPR029030">
    <property type="entry name" value="Caspase-like_dom_sf"/>
</dbReference>
<dbReference type="KEGG" id="fte:Fluta_0415"/>
<gene>
    <name evidence="2" type="ordered locus">Fluta_0415</name>
</gene>
<dbReference type="Proteomes" id="UP000007463">
    <property type="component" value="Chromosome"/>
</dbReference>
<dbReference type="OrthoDB" id="9812126at2"/>
<dbReference type="PANTHER" id="PTHR22576">
    <property type="entry name" value="MUCOSA ASSOCIATED LYMPHOID TISSUE LYMPHOMA TRANSLOCATION PROTEIN 1/PARACASPASE"/>
    <property type="match status" value="1"/>
</dbReference>
<dbReference type="EMBL" id="CP002542">
    <property type="protein sequence ID" value="AEA42422.1"/>
    <property type="molecule type" value="Genomic_DNA"/>
</dbReference>
<evidence type="ECO:0000259" key="1">
    <source>
        <dbReference type="Pfam" id="PF00656"/>
    </source>
</evidence>
<evidence type="ECO:0000313" key="2">
    <source>
        <dbReference type="EMBL" id="AEA42422.1"/>
    </source>
</evidence>
<dbReference type="InterPro" id="IPR052039">
    <property type="entry name" value="Caspase-related_regulators"/>
</dbReference>
<dbReference type="AlphaFoldDB" id="F2IEA4"/>
<proteinExistence type="predicted"/>
<reference evidence="2 3" key="1">
    <citation type="journal article" date="2011" name="Stand. Genomic Sci.">
        <title>Complete genome sequence of the gliding freshwater bacterium Fluviicola taffensis type strain (RW262).</title>
        <authorList>
            <person name="Woyke T."/>
            <person name="Chertkov O."/>
            <person name="Lapidus A."/>
            <person name="Nolan M."/>
            <person name="Lucas S."/>
            <person name="Del Rio T.G."/>
            <person name="Tice H."/>
            <person name="Cheng J.F."/>
            <person name="Tapia R."/>
            <person name="Han C."/>
            <person name="Goodwin L."/>
            <person name="Pitluck S."/>
            <person name="Liolios K."/>
            <person name="Pagani I."/>
            <person name="Ivanova N."/>
            <person name="Huntemann M."/>
            <person name="Mavromatis K."/>
            <person name="Mikhailova N."/>
            <person name="Pati A."/>
            <person name="Chen A."/>
            <person name="Palaniappan K."/>
            <person name="Land M."/>
            <person name="Hauser L."/>
            <person name="Brambilla E.M."/>
            <person name="Rohde M."/>
            <person name="Mwirichia R."/>
            <person name="Sikorski J."/>
            <person name="Tindall B.J."/>
            <person name="Goker M."/>
            <person name="Bristow J."/>
            <person name="Eisen J.A."/>
            <person name="Markowitz V."/>
            <person name="Hugenholtz P."/>
            <person name="Klenk H.P."/>
            <person name="Kyrpides N.C."/>
        </authorList>
    </citation>
    <scope>NUCLEOTIDE SEQUENCE [LARGE SCALE GENOMIC DNA]</scope>
    <source>
        <strain evidence="3">DSM 16823 / RW262 / RW262</strain>
    </source>
</reference>
<reference evidence="3" key="2">
    <citation type="submission" date="2011-02" db="EMBL/GenBank/DDBJ databases">
        <title>The complete genome of Fluviicola taffensis DSM 16823.</title>
        <authorList>
            <consortium name="US DOE Joint Genome Institute (JGI-PGF)"/>
            <person name="Lucas S."/>
            <person name="Copeland A."/>
            <person name="Lapidus A."/>
            <person name="Bruce D."/>
            <person name="Goodwin L."/>
            <person name="Pitluck S."/>
            <person name="Kyrpides N."/>
            <person name="Mavromatis K."/>
            <person name="Ivanova N."/>
            <person name="Mikhailova N."/>
            <person name="Pagani I."/>
            <person name="Chertkov O."/>
            <person name="Detter J.C."/>
            <person name="Han C."/>
            <person name="Tapia R."/>
            <person name="Land M."/>
            <person name="Hauser L."/>
            <person name="Markowitz V."/>
            <person name="Cheng J.-F."/>
            <person name="Hugenholtz P."/>
            <person name="Woyke T."/>
            <person name="Wu D."/>
            <person name="Tindall B."/>
            <person name="Pomrenke H.G."/>
            <person name="Brambilla E."/>
            <person name="Klenk H.-P."/>
            <person name="Eisen J.A."/>
        </authorList>
    </citation>
    <scope>NUCLEOTIDE SEQUENCE [LARGE SCALE GENOMIC DNA]</scope>
    <source>
        <strain evidence="3">DSM 16823 / RW262 / RW262</strain>
    </source>
</reference>
<dbReference type="PANTHER" id="PTHR22576:SF37">
    <property type="entry name" value="MUCOSA-ASSOCIATED LYMPHOID TISSUE LYMPHOMA TRANSLOCATION PROTEIN 1"/>
    <property type="match status" value="1"/>
</dbReference>
<dbReference type="GO" id="GO:0004197">
    <property type="term" value="F:cysteine-type endopeptidase activity"/>
    <property type="evidence" value="ECO:0007669"/>
    <property type="project" value="InterPro"/>
</dbReference>
<dbReference type="HOGENOM" id="CLU_851683_0_0_10"/>
<dbReference type="SUPFAM" id="SSF52129">
    <property type="entry name" value="Caspase-like"/>
    <property type="match status" value="1"/>
</dbReference>
<evidence type="ECO:0000313" key="3">
    <source>
        <dbReference type="Proteomes" id="UP000007463"/>
    </source>
</evidence>
<dbReference type="Gene3D" id="3.40.50.1460">
    <property type="match status" value="1"/>
</dbReference>
<sequence length="317" mass="35523">MSMYEKKKALLIGVNEYDYYNRLKGCENDVSMMEEVLQCHEKGDPNFSISKSLNNTNETIKAEISSLLERDATMALLYFSGHGNVTDDGGFICGSNTSKDNSGVSMDWIIEQINKSIIPEVTVILDCCFAGGIANEESDGTLFTRLRKGVTILAATTENDTATEFLRKGVFTSILYNGLKGAAKDILGHVTAVSLYSNAESILSPWEQRPVFKSFVKQLTPLRFCLPTVRKRILRQMFNEPYFSLKEKSISLDFKSLQDESGKIGKNELFVLASFEKARLLECPDRIPLLQAIVEGKTCFLSPYGKHVWELFKNNQA</sequence>
<protein>
    <submittedName>
        <fullName evidence="2">Peptidase C14 caspase catalytic subunit p20</fullName>
    </submittedName>
</protein>
<accession>F2IEA4</accession>
<organism evidence="2 3">
    <name type="scientific">Fluviicola taffensis (strain DSM 16823 / NCIMB 13979 / RW262)</name>
    <dbReference type="NCBI Taxonomy" id="755732"/>
    <lineage>
        <taxon>Bacteria</taxon>
        <taxon>Pseudomonadati</taxon>
        <taxon>Bacteroidota</taxon>
        <taxon>Flavobacteriia</taxon>
        <taxon>Flavobacteriales</taxon>
        <taxon>Crocinitomicaceae</taxon>
        <taxon>Fluviicola</taxon>
    </lineage>
</organism>
<dbReference type="InterPro" id="IPR011600">
    <property type="entry name" value="Pept_C14_caspase"/>
</dbReference>
<dbReference type="STRING" id="755732.Fluta_0415"/>
<keyword evidence="3" id="KW-1185">Reference proteome</keyword>